<dbReference type="GO" id="GO:0016020">
    <property type="term" value="C:membrane"/>
    <property type="evidence" value="ECO:0007669"/>
    <property type="project" value="UniProtKB-SubCell"/>
</dbReference>
<organism evidence="7 8">
    <name type="scientific">Virgibacillus oceani</name>
    <dbReference type="NCBI Taxonomy" id="1479511"/>
    <lineage>
        <taxon>Bacteria</taxon>
        <taxon>Bacillati</taxon>
        <taxon>Bacillota</taxon>
        <taxon>Bacilli</taxon>
        <taxon>Bacillales</taxon>
        <taxon>Bacillaceae</taxon>
        <taxon>Virgibacillus</taxon>
    </lineage>
</organism>
<gene>
    <name evidence="7" type="ORF">GCM10011398_09120</name>
</gene>
<evidence type="ECO:0000256" key="5">
    <source>
        <dbReference type="ARBA" id="ARBA00023136"/>
    </source>
</evidence>
<feature type="transmembrane region" description="Helical" evidence="6">
    <location>
        <begin position="404"/>
        <end position="424"/>
    </location>
</feature>
<dbReference type="Pfam" id="PF03169">
    <property type="entry name" value="OPT"/>
    <property type="match status" value="1"/>
</dbReference>
<evidence type="ECO:0000313" key="7">
    <source>
        <dbReference type="EMBL" id="GGG67522.1"/>
    </source>
</evidence>
<keyword evidence="3 6" id="KW-0812">Transmembrane</keyword>
<dbReference type="Proteomes" id="UP000622860">
    <property type="component" value="Unassembled WGS sequence"/>
</dbReference>
<feature type="transmembrane region" description="Helical" evidence="6">
    <location>
        <begin position="351"/>
        <end position="373"/>
    </location>
</feature>
<sequence>MAKKESSDFKPYVPAAEKRPEFTGMAMIVGAVLAIIFGAANAYLGLIVGMTVSASIPAAVISMALLRVIMKRTSILENNIVQTITSTGESLAAGIIFTLPALFIWQLQPSLTTIAIIALAGGILGVVLMIPLRRALIVNEHETLPYPEGTACAEVLVAGEKGGSGARLIFGGLGIGAAFKFLTDAVKAFPSSVEWEIYKFKNAAIGMDTLPALLGVGYIIGPRIAAFMFAGGVLGWLGIIPLISYIGDFATTSIYPADIPISEMDYHAIWDNYLRYIGAGAVAFGGIIGLVKTLPTIASSFSGAMKGFKDSGDTVDIRTDKDIPMSLIVGLTVAFIAILIFFPGIEIGVIGAVLLLIFGFFFVTVSSRIVGIVGSSSNPVSGMTIGALIFISLVLSAVGHAGEAGMVTAIIIGAVVCIAAAIAGDTSQDLKTGYIVGATPKWQQIAQLYGVLITSIVIGFILILLDNAYGFGSTELPAPQAMLMSMVVEGIMNGDLPWNLIFIGMAIAAVVELFGIGSLPFAVGLYLPIHLSSPIMLGGIIRGIITRRTKNKDELKEKTERGVLLASGYIAGEALMGVVVALVVTAGVTLPAETIFGPIVSVVAMAAVAWYLYYTANKSVAK</sequence>
<reference evidence="7" key="1">
    <citation type="journal article" date="2014" name="Int. J. Syst. Evol. Microbiol.">
        <title>Complete genome sequence of Corynebacterium casei LMG S-19264T (=DSM 44701T), isolated from a smear-ripened cheese.</title>
        <authorList>
            <consortium name="US DOE Joint Genome Institute (JGI-PGF)"/>
            <person name="Walter F."/>
            <person name="Albersmeier A."/>
            <person name="Kalinowski J."/>
            <person name="Ruckert C."/>
        </authorList>
    </citation>
    <scope>NUCLEOTIDE SEQUENCE</scope>
    <source>
        <strain evidence="7">CGMCC 1.12754</strain>
    </source>
</reference>
<comment type="subcellular location">
    <subcellularLocation>
        <location evidence="1">Membrane</location>
        <topology evidence="1">Multi-pass membrane protein</topology>
    </subcellularLocation>
</comment>
<feature type="transmembrane region" description="Helical" evidence="6">
    <location>
        <begin position="224"/>
        <end position="246"/>
    </location>
</feature>
<evidence type="ECO:0000256" key="6">
    <source>
        <dbReference type="SAM" id="Phobius"/>
    </source>
</evidence>
<feature type="transmembrane region" description="Helical" evidence="6">
    <location>
        <begin position="21"/>
        <end position="40"/>
    </location>
</feature>
<evidence type="ECO:0000256" key="4">
    <source>
        <dbReference type="ARBA" id="ARBA00022989"/>
    </source>
</evidence>
<feature type="transmembrane region" description="Helical" evidence="6">
    <location>
        <begin position="500"/>
        <end position="519"/>
    </location>
</feature>
<feature type="transmembrane region" description="Helical" evidence="6">
    <location>
        <begin position="90"/>
        <end position="107"/>
    </location>
</feature>
<evidence type="ECO:0000256" key="3">
    <source>
        <dbReference type="ARBA" id="ARBA00022692"/>
    </source>
</evidence>
<evidence type="ECO:0000313" key="8">
    <source>
        <dbReference type="Proteomes" id="UP000622860"/>
    </source>
</evidence>
<dbReference type="RefSeq" id="WP_188454158.1">
    <property type="nucleotide sequence ID" value="NZ_BMFR01000002.1"/>
</dbReference>
<dbReference type="InterPro" id="IPR004813">
    <property type="entry name" value="OPT"/>
</dbReference>
<dbReference type="InterPro" id="IPR045035">
    <property type="entry name" value="YSL-like"/>
</dbReference>
<feature type="transmembrane region" description="Helical" evidence="6">
    <location>
        <begin position="380"/>
        <end position="398"/>
    </location>
</feature>
<feature type="transmembrane region" description="Helical" evidence="6">
    <location>
        <begin position="595"/>
        <end position="614"/>
    </location>
</feature>
<feature type="transmembrane region" description="Helical" evidence="6">
    <location>
        <begin position="273"/>
        <end position="291"/>
    </location>
</feature>
<dbReference type="PANTHER" id="PTHR31645">
    <property type="entry name" value="OLIGOPEPTIDE TRANSPORTER YGL114W-RELATED"/>
    <property type="match status" value="1"/>
</dbReference>
<keyword evidence="8" id="KW-1185">Reference proteome</keyword>
<proteinExistence type="predicted"/>
<evidence type="ECO:0000256" key="2">
    <source>
        <dbReference type="ARBA" id="ARBA00022448"/>
    </source>
</evidence>
<feature type="transmembrane region" description="Helical" evidence="6">
    <location>
        <begin position="327"/>
        <end position="345"/>
    </location>
</feature>
<feature type="transmembrane region" description="Helical" evidence="6">
    <location>
        <begin position="113"/>
        <end position="132"/>
    </location>
</feature>
<evidence type="ECO:0000256" key="1">
    <source>
        <dbReference type="ARBA" id="ARBA00004141"/>
    </source>
</evidence>
<accession>A0A917H588</accession>
<feature type="transmembrane region" description="Helical" evidence="6">
    <location>
        <begin position="445"/>
        <end position="465"/>
    </location>
</feature>
<dbReference type="GO" id="GO:0035673">
    <property type="term" value="F:oligopeptide transmembrane transporter activity"/>
    <property type="evidence" value="ECO:0007669"/>
    <property type="project" value="InterPro"/>
</dbReference>
<dbReference type="AlphaFoldDB" id="A0A917H588"/>
<comment type="caution">
    <text evidence="7">The sequence shown here is derived from an EMBL/GenBank/DDBJ whole genome shotgun (WGS) entry which is preliminary data.</text>
</comment>
<keyword evidence="4 6" id="KW-1133">Transmembrane helix</keyword>
<dbReference type="PANTHER" id="PTHR31645:SF0">
    <property type="entry name" value="OLIGOPEPTIDE TRANSPORTER YGL114W-RELATED"/>
    <property type="match status" value="1"/>
</dbReference>
<dbReference type="NCBIfam" id="TIGR00733">
    <property type="entry name" value="OPT family oligopeptide transporter"/>
    <property type="match status" value="1"/>
</dbReference>
<keyword evidence="2" id="KW-0813">Transport</keyword>
<dbReference type="InterPro" id="IPR004814">
    <property type="entry name" value="Oligopep_transpt"/>
</dbReference>
<reference evidence="7" key="2">
    <citation type="submission" date="2020-09" db="EMBL/GenBank/DDBJ databases">
        <authorList>
            <person name="Sun Q."/>
            <person name="Zhou Y."/>
        </authorList>
    </citation>
    <scope>NUCLEOTIDE SEQUENCE</scope>
    <source>
        <strain evidence="7">CGMCC 1.12754</strain>
    </source>
</reference>
<name>A0A917H588_9BACI</name>
<dbReference type="EMBL" id="BMFR01000002">
    <property type="protein sequence ID" value="GGG67522.1"/>
    <property type="molecule type" value="Genomic_DNA"/>
</dbReference>
<feature type="transmembrane region" description="Helical" evidence="6">
    <location>
        <begin position="46"/>
        <end position="69"/>
    </location>
</feature>
<feature type="transmembrane region" description="Helical" evidence="6">
    <location>
        <begin position="525"/>
        <end position="545"/>
    </location>
</feature>
<feature type="transmembrane region" description="Helical" evidence="6">
    <location>
        <begin position="566"/>
        <end position="589"/>
    </location>
</feature>
<protein>
    <submittedName>
        <fullName evidence="7">Oligopeptide transporter, OPT family protein</fullName>
    </submittedName>
</protein>
<keyword evidence="5 6" id="KW-0472">Membrane</keyword>
<dbReference type="NCBIfam" id="TIGR00728">
    <property type="entry name" value="OPT_sfam"/>
    <property type="match status" value="1"/>
</dbReference>